<dbReference type="Proteomes" id="UP000027222">
    <property type="component" value="Unassembled WGS sequence"/>
</dbReference>
<keyword evidence="2" id="KW-1185">Reference proteome</keyword>
<dbReference type="EMBL" id="KL142391">
    <property type="protein sequence ID" value="KDR71914.1"/>
    <property type="molecule type" value="Genomic_DNA"/>
</dbReference>
<accession>A0A067SW57</accession>
<proteinExistence type="predicted"/>
<sequence length="154" mass="17321">MNILLPFFPISSSLSFSFLYLITASVKFESPSPTVTDTSILPVILLAQELWGFRVLVASTIFLPRCYGSFLDPRRCHRTLTLLTATPHHGPLLPSPFCLRAQASSCRAAVTQAILDHCVVAHPERTQQEMSLLCVRHLDNDAKVVLSQRRFKKW</sequence>
<dbReference type="HOGENOM" id="CLU_1704350_0_0_1"/>
<gene>
    <name evidence="1" type="ORF">GALMADRAFT_784818</name>
</gene>
<reference evidence="2" key="1">
    <citation type="journal article" date="2014" name="Proc. Natl. Acad. Sci. U.S.A.">
        <title>Extensive sampling of basidiomycete genomes demonstrates inadequacy of the white-rot/brown-rot paradigm for wood decay fungi.</title>
        <authorList>
            <person name="Riley R."/>
            <person name="Salamov A.A."/>
            <person name="Brown D.W."/>
            <person name="Nagy L.G."/>
            <person name="Floudas D."/>
            <person name="Held B.W."/>
            <person name="Levasseur A."/>
            <person name="Lombard V."/>
            <person name="Morin E."/>
            <person name="Otillar R."/>
            <person name="Lindquist E.A."/>
            <person name="Sun H."/>
            <person name="LaButti K.M."/>
            <person name="Schmutz J."/>
            <person name="Jabbour D."/>
            <person name="Luo H."/>
            <person name="Baker S.E."/>
            <person name="Pisabarro A.G."/>
            <person name="Walton J.D."/>
            <person name="Blanchette R.A."/>
            <person name="Henrissat B."/>
            <person name="Martin F."/>
            <person name="Cullen D."/>
            <person name="Hibbett D.S."/>
            <person name="Grigoriev I.V."/>
        </authorList>
    </citation>
    <scope>NUCLEOTIDE SEQUENCE [LARGE SCALE GENOMIC DNA]</scope>
    <source>
        <strain evidence="2">CBS 339.88</strain>
    </source>
</reference>
<protein>
    <submittedName>
        <fullName evidence="1">Uncharacterized protein</fullName>
    </submittedName>
</protein>
<evidence type="ECO:0000313" key="1">
    <source>
        <dbReference type="EMBL" id="KDR71914.1"/>
    </source>
</evidence>
<organism evidence="1 2">
    <name type="scientific">Galerina marginata (strain CBS 339.88)</name>
    <dbReference type="NCBI Taxonomy" id="685588"/>
    <lineage>
        <taxon>Eukaryota</taxon>
        <taxon>Fungi</taxon>
        <taxon>Dikarya</taxon>
        <taxon>Basidiomycota</taxon>
        <taxon>Agaricomycotina</taxon>
        <taxon>Agaricomycetes</taxon>
        <taxon>Agaricomycetidae</taxon>
        <taxon>Agaricales</taxon>
        <taxon>Agaricineae</taxon>
        <taxon>Strophariaceae</taxon>
        <taxon>Galerina</taxon>
    </lineage>
</organism>
<evidence type="ECO:0000313" key="2">
    <source>
        <dbReference type="Proteomes" id="UP000027222"/>
    </source>
</evidence>
<name>A0A067SW57_GALM3</name>
<dbReference type="AlphaFoldDB" id="A0A067SW57"/>